<sequence>MRVPGPIDLHTHSSVSDGTETPAELIAAAAAAGIGTVALTDHDSTAGWAEASEAAERTGVGLLPGMELSTRRGWASIHMLGYLFDPADEALLAETTRIRTDRLSRAETMVDRIAQDYELEWADVVAQTTPGATVGRPHIADALVARGHSRDRGEAFATILHWRAGYYEPHYAPEPLEGVRLIRAAGGVPVIAHPAVSRDRLPPVDYLAELVDAGLFGVEARHRDNSPDGVRELLRLADHFGLQITGSSDYHGTGKHNRLGENTTDPEVAEMIIAEATGWKPVLPEQSTRT</sequence>
<dbReference type="GO" id="GO:0035312">
    <property type="term" value="F:5'-3' DNA exonuclease activity"/>
    <property type="evidence" value="ECO:0007669"/>
    <property type="project" value="TreeGrafter"/>
</dbReference>
<reference evidence="2 3" key="1">
    <citation type="submission" date="2019-04" db="EMBL/GenBank/DDBJ databases">
        <authorList>
            <person name="Jiang L."/>
        </authorList>
    </citation>
    <scope>NUCLEOTIDE SEQUENCE [LARGE SCALE GENOMIC DNA]</scope>
    <source>
        <strain evidence="2 3">YIM 131853</strain>
    </source>
</reference>
<dbReference type="OrthoDB" id="9804333at2"/>
<gene>
    <name evidence="2" type="ORF">E6C64_16835</name>
</gene>
<dbReference type="Gene3D" id="1.10.150.650">
    <property type="match status" value="1"/>
</dbReference>
<keyword evidence="3" id="KW-1185">Reference proteome</keyword>
<comment type="caution">
    <text evidence="2">The sequence shown here is derived from an EMBL/GenBank/DDBJ whole genome shotgun (WGS) entry which is preliminary data.</text>
</comment>
<dbReference type="InterPro" id="IPR004013">
    <property type="entry name" value="PHP_dom"/>
</dbReference>
<dbReference type="CDD" id="cd07438">
    <property type="entry name" value="PHP_HisPPase_AMP"/>
    <property type="match status" value="1"/>
</dbReference>
<evidence type="ECO:0000259" key="1">
    <source>
        <dbReference type="SMART" id="SM00481"/>
    </source>
</evidence>
<dbReference type="Pfam" id="PF02811">
    <property type="entry name" value="PHP"/>
    <property type="match status" value="1"/>
</dbReference>
<dbReference type="InterPro" id="IPR016195">
    <property type="entry name" value="Pol/histidinol_Pase-like"/>
</dbReference>
<proteinExistence type="predicted"/>
<dbReference type="InterPro" id="IPR003141">
    <property type="entry name" value="Pol/His_phosphatase_N"/>
</dbReference>
<dbReference type="PANTHER" id="PTHR42924:SF3">
    <property type="entry name" value="POLYMERASE_HISTIDINOL PHOSPHATASE N-TERMINAL DOMAIN-CONTAINING PROTEIN"/>
    <property type="match status" value="1"/>
</dbReference>
<dbReference type="SMART" id="SM00481">
    <property type="entry name" value="POLIIIAc"/>
    <property type="match status" value="1"/>
</dbReference>
<dbReference type="Proteomes" id="UP000309133">
    <property type="component" value="Unassembled WGS sequence"/>
</dbReference>
<feature type="domain" description="Polymerase/histidinol phosphatase N-terminal" evidence="1">
    <location>
        <begin position="7"/>
        <end position="72"/>
    </location>
</feature>
<dbReference type="RefSeq" id="WP_136428851.1">
    <property type="nucleotide sequence ID" value="NZ_SSSM01000006.1"/>
</dbReference>
<dbReference type="EMBL" id="SSSM01000006">
    <property type="protein sequence ID" value="THG28491.1"/>
    <property type="molecule type" value="Genomic_DNA"/>
</dbReference>
<dbReference type="Gene3D" id="3.20.20.140">
    <property type="entry name" value="Metal-dependent hydrolases"/>
    <property type="match status" value="1"/>
</dbReference>
<dbReference type="GO" id="GO:0004534">
    <property type="term" value="F:5'-3' RNA exonuclease activity"/>
    <property type="evidence" value="ECO:0007669"/>
    <property type="project" value="TreeGrafter"/>
</dbReference>
<name>A0A4S4FEI1_9MICO</name>
<accession>A0A4S4FEI1</accession>
<dbReference type="AlphaFoldDB" id="A0A4S4FEI1"/>
<dbReference type="InterPro" id="IPR052018">
    <property type="entry name" value="PHP_domain"/>
</dbReference>
<evidence type="ECO:0000313" key="3">
    <source>
        <dbReference type="Proteomes" id="UP000309133"/>
    </source>
</evidence>
<protein>
    <submittedName>
        <fullName evidence="2">PHP domain-containing protein</fullName>
    </submittedName>
</protein>
<organism evidence="2 3">
    <name type="scientific">Naasia lichenicola</name>
    <dbReference type="NCBI Taxonomy" id="2565933"/>
    <lineage>
        <taxon>Bacteria</taxon>
        <taxon>Bacillati</taxon>
        <taxon>Actinomycetota</taxon>
        <taxon>Actinomycetes</taxon>
        <taxon>Micrococcales</taxon>
        <taxon>Microbacteriaceae</taxon>
        <taxon>Naasia</taxon>
    </lineage>
</organism>
<evidence type="ECO:0000313" key="2">
    <source>
        <dbReference type="EMBL" id="THG28491.1"/>
    </source>
</evidence>
<dbReference type="SUPFAM" id="SSF89550">
    <property type="entry name" value="PHP domain-like"/>
    <property type="match status" value="1"/>
</dbReference>
<dbReference type="PANTHER" id="PTHR42924">
    <property type="entry name" value="EXONUCLEASE"/>
    <property type="match status" value="1"/>
</dbReference>